<evidence type="ECO:0000256" key="1">
    <source>
        <dbReference type="SAM" id="MobiDB-lite"/>
    </source>
</evidence>
<comment type="caution">
    <text evidence="3">The sequence shown here is derived from an EMBL/GenBank/DDBJ whole genome shotgun (WGS) entry which is preliminary data.</text>
</comment>
<evidence type="ECO:0000313" key="3">
    <source>
        <dbReference type="EMBL" id="MED6170579.1"/>
    </source>
</evidence>
<name>A0ABU6VBX6_9FABA</name>
<proteinExistence type="predicted"/>
<evidence type="ECO:0000313" key="4">
    <source>
        <dbReference type="Proteomes" id="UP001341840"/>
    </source>
</evidence>
<feature type="compositionally biased region" description="Low complexity" evidence="1">
    <location>
        <begin position="80"/>
        <end position="93"/>
    </location>
</feature>
<protein>
    <recommendedName>
        <fullName evidence="2">Transposase MuDR plant domain-containing protein</fullName>
    </recommendedName>
</protein>
<reference evidence="3 4" key="1">
    <citation type="journal article" date="2023" name="Plants (Basel)">
        <title>Bridging the Gap: Combining Genomics and Transcriptomics Approaches to Understand Stylosanthes scabra, an Orphan Legume from the Brazilian Caatinga.</title>
        <authorList>
            <person name="Ferreira-Neto J.R.C."/>
            <person name="da Silva M.D."/>
            <person name="Binneck E."/>
            <person name="de Melo N.F."/>
            <person name="da Silva R.H."/>
            <person name="de Melo A.L.T.M."/>
            <person name="Pandolfi V."/>
            <person name="Bustamante F.O."/>
            <person name="Brasileiro-Vidal A.C."/>
            <person name="Benko-Iseppon A.M."/>
        </authorList>
    </citation>
    <scope>NUCLEOTIDE SEQUENCE [LARGE SCALE GENOMIC DNA]</scope>
    <source>
        <tissue evidence="3">Leaves</tissue>
    </source>
</reference>
<gene>
    <name evidence="3" type="ORF">PIB30_032382</name>
</gene>
<feature type="domain" description="Transposase MuDR plant" evidence="2">
    <location>
        <begin position="171"/>
        <end position="228"/>
    </location>
</feature>
<evidence type="ECO:0000259" key="2">
    <source>
        <dbReference type="Pfam" id="PF03108"/>
    </source>
</evidence>
<accession>A0ABU6VBX6</accession>
<dbReference type="EMBL" id="JASCZI010151177">
    <property type="protein sequence ID" value="MED6170579.1"/>
    <property type="molecule type" value="Genomic_DNA"/>
</dbReference>
<dbReference type="Pfam" id="PF03108">
    <property type="entry name" value="DBD_Tnp_Mut"/>
    <property type="match status" value="1"/>
</dbReference>
<keyword evidence="4" id="KW-1185">Reference proteome</keyword>
<sequence length="343" mass="38400">MGAVGRKQVGRIAYRLLNILSLYEYIIKIFWVEGDVHVRAMFELHQRYASRSEAGPSSTWAGQLGLIAAPPLRIATPSVSMEMDSGSEGGSSEDYQEETEESTDSFDEAEYVDESQVDRMFLLPASAPIPESSSVSSHFHSLHLDAIHEEPREAHGGGGNDYLNLDGGEEFRVGHRFSCREAVHMEMKNYDIRRAAEYRVLESDQNKYVCRCKQHDSGCPWRVRVAFRGNKEVRGATLMSCPVNVSRSRVAGQQSDMSVHITDNQVESVCGYCSVAKRNSTEIPLQALLQKGLDCEAKGNCAAVWRLGGFLCHSPEIVRCVATFLHWNRGRSSGWALLQWRYT</sequence>
<feature type="compositionally biased region" description="Acidic residues" evidence="1">
    <location>
        <begin position="94"/>
        <end position="109"/>
    </location>
</feature>
<organism evidence="3 4">
    <name type="scientific">Stylosanthes scabra</name>
    <dbReference type="NCBI Taxonomy" id="79078"/>
    <lineage>
        <taxon>Eukaryota</taxon>
        <taxon>Viridiplantae</taxon>
        <taxon>Streptophyta</taxon>
        <taxon>Embryophyta</taxon>
        <taxon>Tracheophyta</taxon>
        <taxon>Spermatophyta</taxon>
        <taxon>Magnoliopsida</taxon>
        <taxon>eudicotyledons</taxon>
        <taxon>Gunneridae</taxon>
        <taxon>Pentapetalae</taxon>
        <taxon>rosids</taxon>
        <taxon>fabids</taxon>
        <taxon>Fabales</taxon>
        <taxon>Fabaceae</taxon>
        <taxon>Papilionoideae</taxon>
        <taxon>50 kb inversion clade</taxon>
        <taxon>dalbergioids sensu lato</taxon>
        <taxon>Dalbergieae</taxon>
        <taxon>Pterocarpus clade</taxon>
        <taxon>Stylosanthes</taxon>
    </lineage>
</organism>
<dbReference type="InterPro" id="IPR004332">
    <property type="entry name" value="Transposase_MuDR"/>
</dbReference>
<dbReference type="Proteomes" id="UP001341840">
    <property type="component" value="Unassembled WGS sequence"/>
</dbReference>
<feature type="region of interest" description="Disordered" evidence="1">
    <location>
        <begin position="80"/>
        <end position="109"/>
    </location>
</feature>